<evidence type="ECO:0000313" key="5">
    <source>
        <dbReference type="Proteomes" id="UP000250223"/>
    </source>
</evidence>
<organism evidence="3 5">
    <name type="scientific">Clostridium cochlearium</name>
    <dbReference type="NCBI Taxonomy" id="1494"/>
    <lineage>
        <taxon>Bacteria</taxon>
        <taxon>Bacillati</taxon>
        <taxon>Bacillota</taxon>
        <taxon>Clostridia</taxon>
        <taxon>Eubacteriales</taxon>
        <taxon>Clostridiaceae</taxon>
        <taxon>Clostridium</taxon>
    </lineage>
</organism>
<protein>
    <submittedName>
        <fullName evidence="3">GNAT family acetyltransferase</fullName>
    </submittedName>
    <submittedName>
        <fullName evidence="2">Ribosomal protein S18 acetylase RimI</fullName>
    </submittedName>
</protein>
<dbReference type="Gene3D" id="3.40.630.30">
    <property type="match status" value="1"/>
</dbReference>
<keyword evidence="4" id="KW-1185">Reference proteome</keyword>
<dbReference type="AlphaFoldDB" id="A0A1G9G5K5"/>
<dbReference type="InterPro" id="IPR000182">
    <property type="entry name" value="GNAT_dom"/>
</dbReference>
<dbReference type="GO" id="GO:0016747">
    <property type="term" value="F:acyltransferase activity, transferring groups other than amino-acyl groups"/>
    <property type="evidence" value="ECO:0007669"/>
    <property type="project" value="InterPro"/>
</dbReference>
<dbReference type="OrthoDB" id="1952641at2"/>
<evidence type="ECO:0000259" key="1">
    <source>
        <dbReference type="PROSITE" id="PS51186"/>
    </source>
</evidence>
<feature type="domain" description="N-acetyltransferase" evidence="1">
    <location>
        <begin position="11"/>
        <end position="165"/>
    </location>
</feature>
<evidence type="ECO:0000313" key="2">
    <source>
        <dbReference type="EMBL" id="SDK95877.1"/>
    </source>
</evidence>
<dbReference type="Proteomes" id="UP000198811">
    <property type="component" value="Unassembled WGS sequence"/>
</dbReference>
<dbReference type="RefSeq" id="WP_089863813.1">
    <property type="nucleotide sequence ID" value="NZ_CP173238.1"/>
</dbReference>
<dbReference type="Pfam" id="PF13420">
    <property type="entry name" value="Acetyltransf_4"/>
    <property type="match status" value="1"/>
</dbReference>
<name>A0A1G9G5K5_CLOCO</name>
<accession>A0A1G9G5K5</accession>
<dbReference type="STRING" id="1494.SAMN05216497_10370"/>
<dbReference type="EMBL" id="UAWC01000024">
    <property type="protein sequence ID" value="SQB35541.1"/>
    <property type="molecule type" value="Genomic_DNA"/>
</dbReference>
<dbReference type="Proteomes" id="UP000250223">
    <property type="component" value="Unassembled WGS sequence"/>
</dbReference>
<keyword evidence="2" id="KW-0687">Ribonucleoprotein</keyword>
<dbReference type="PROSITE" id="PS51186">
    <property type="entry name" value="GNAT"/>
    <property type="match status" value="1"/>
</dbReference>
<reference evidence="3 5" key="2">
    <citation type="submission" date="2018-06" db="EMBL/GenBank/DDBJ databases">
        <authorList>
            <consortium name="Pathogen Informatics"/>
            <person name="Doyle S."/>
        </authorList>
    </citation>
    <scope>NUCLEOTIDE SEQUENCE [LARGE SCALE GENOMIC DNA]</scope>
    <source>
        <strain evidence="3 5">NCTC13028</strain>
    </source>
</reference>
<gene>
    <name evidence="3" type="ORF">NCTC13028_02052</name>
    <name evidence="2" type="ORF">SAMN05216497_10370</name>
</gene>
<keyword evidence="2" id="KW-0689">Ribosomal protein</keyword>
<sequence>MIDIFIKYHDIEFSNVTKDDLKDIHKSLSLDKEYSNKSICFDYIYERFLEYYISENEFCLKFKNKDSNIGIIKGRMEFANTVEIWLNCFYIYEEYRNNGQGSKMLDIFTKEIKKEFLVDEIYLLLSNEELKSLSFWYKNGYSVIKNIKKHYNCNYDNFIILKKGR</sequence>
<evidence type="ECO:0000313" key="3">
    <source>
        <dbReference type="EMBL" id="SQB35541.1"/>
    </source>
</evidence>
<dbReference type="EMBL" id="FNGL01000003">
    <property type="protein sequence ID" value="SDK95877.1"/>
    <property type="molecule type" value="Genomic_DNA"/>
</dbReference>
<dbReference type="GO" id="GO:0005840">
    <property type="term" value="C:ribosome"/>
    <property type="evidence" value="ECO:0007669"/>
    <property type="project" value="UniProtKB-KW"/>
</dbReference>
<reference evidence="2 4" key="1">
    <citation type="submission" date="2016-10" db="EMBL/GenBank/DDBJ databases">
        <authorList>
            <person name="Varghese N."/>
            <person name="Submissions S."/>
        </authorList>
    </citation>
    <scope>NUCLEOTIDE SEQUENCE [LARGE SCALE GENOMIC DNA]</scope>
    <source>
        <strain evidence="2 4">NLAE-zl-C224</strain>
    </source>
</reference>
<dbReference type="InterPro" id="IPR016181">
    <property type="entry name" value="Acyl_CoA_acyltransferase"/>
</dbReference>
<evidence type="ECO:0000313" key="4">
    <source>
        <dbReference type="Proteomes" id="UP000198811"/>
    </source>
</evidence>
<keyword evidence="3" id="KW-0808">Transferase</keyword>
<proteinExistence type="predicted"/>
<dbReference type="SUPFAM" id="SSF55729">
    <property type="entry name" value="Acyl-CoA N-acyltransferases (Nat)"/>
    <property type="match status" value="1"/>
</dbReference>